<feature type="transmembrane region" description="Helical" evidence="5">
    <location>
        <begin position="109"/>
        <end position="126"/>
    </location>
</feature>
<protein>
    <submittedName>
        <fullName evidence="7">STAS domain-containing protein</fullName>
    </submittedName>
</protein>
<dbReference type="InterPro" id="IPR001902">
    <property type="entry name" value="SLC26A/SulP_fam"/>
</dbReference>
<feature type="domain" description="STAS" evidence="6">
    <location>
        <begin position="544"/>
        <end position="699"/>
    </location>
</feature>
<dbReference type="GO" id="GO:0016323">
    <property type="term" value="C:basolateral plasma membrane"/>
    <property type="evidence" value="ECO:0007669"/>
    <property type="project" value="EnsemblMetazoa"/>
</dbReference>
<dbReference type="InterPro" id="IPR002645">
    <property type="entry name" value="STAS_dom"/>
</dbReference>
<dbReference type="Pfam" id="PF00916">
    <property type="entry name" value="Sulfate_transp"/>
    <property type="match status" value="1"/>
</dbReference>
<feature type="transmembrane region" description="Helical" evidence="5">
    <location>
        <begin position="192"/>
        <end position="212"/>
    </location>
</feature>
<dbReference type="Proteomes" id="UP000024404">
    <property type="component" value="Unassembled WGS sequence"/>
</dbReference>
<evidence type="ECO:0000256" key="2">
    <source>
        <dbReference type="ARBA" id="ARBA00022692"/>
    </source>
</evidence>
<dbReference type="Pfam" id="PF01740">
    <property type="entry name" value="STAS"/>
    <property type="match status" value="1"/>
</dbReference>
<feature type="transmembrane region" description="Helical" evidence="5">
    <location>
        <begin position="270"/>
        <end position="289"/>
    </location>
</feature>
<comment type="subcellular location">
    <subcellularLocation>
        <location evidence="1">Membrane</location>
        <topology evidence="1">Multi-pass membrane protein</topology>
    </subcellularLocation>
</comment>
<dbReference type="Gene3D" id="3.30.750.24">
    <property type="entry name" value="STAS domain"/>
    <property type="match status" value="1"/>
</dbReference>
<organism evidence="7 8">
    <name type="scientific">Onchocerca volvulus</name>
    <dbReference type="NCBI Taxonomy" id="6282"/>
    <lineage>
        <taxon>Eukaryota</taxon>
        <taxon>Metazoa</taxon>
        <taxon>Ecdysozoa</taxon>
        <taxon>Nematoda</taxon>
        <taxon>Chromadorea</taxon>
        <taxon>Rhabditida</taxon>
        <taxon>Spirurina</taxon>
        <taxon>Spiruromorpha</taxon>
        <taxon>Filarioidea</taxon>
        <taxon>Onchocercidae</taxon>
        <taxon>Onchocerca</taxon>
    </lineage>
</organism>
<feature type="transmembrane region" description="Helical" evidence="5">
    <location>
        <begin position="480"/>
        <end position="508"/>
    </location>
</feature>
<feature type="transmembrane region" description="Helical" evidence="5">
    <location>
        <begin position="132"/>
        <end position="151"/>
    </location>
</feature>
<feature type="transmembrane region" description="Helical" evidence="5">
    <location>
        <begin position="346"/>
        <end position="365"/>
    </location>
</feature>
<evidence type="ECO:0000256" key="5">
    <source>
        <dbReference type="SAM" id="Phobius"/>
    </source>
</evidence>
<keyword evidence="4 5" id="KW-0472">Membrane</keyword>
<dbReference type="GO" id="GO:0055085">
    <property type="term" value="P:transmembrane transport"/>
    <property type="evidence" value="ECO:0007669"/>
    <property type="project" value="InterPro"/>
</dbReference>
<evidence type="ECO:0000259" key="6">
    <source>
        <dbReference type="PROSITE" id="PS50801"/>
    </source>
</evidence>
<dbReference type="EMBL" id="CMVM020000249">
    <property type="status" value="NOT_ANNOTATED_CDS"/>
    <property type="molecule type" value="Genomic_DNA"/>
</dbReference>
<feature type="transmembrane region" description="Helical" evidence="5">
    <location>
        <begin position="386"/>
        <end position="406"/>
    </location>
</feature>
<dbReference type="PROSITE" id="PS50801">
    <property type="entry name" value="STAS"/>
    <property type="match status" value="1"/>
</dbReference>
<evidence type="ECO:0000256" key="1">
    <source>
        <dbReference type="ARBA" id="ARBA00004141"/>
    </source>
</evidence>
<dbReference type="EnsemblMetazoa" id="OVOC8546.1">
    <property type="protein sequence ID" value="OVOC8546.1"/>
    <property type="gene ID" value="WBGene00245355"/>
</dbReference>
<reference evidence="7" key="2">
    <citation type="submission" date="2022-06" db="UniProtKB">
        <authorList>
            <consortium name="EnsemblMetazoa"/>
        </authorList>
    </citation>
    <scope>IDENTIFICATION</scope>
</reference>
<keyword evidence="8" id="KW-1185">Reference proteome</keyword>
<feature type="transmembrane region" description="Helical" evidence="5">
    <location>
        <begin position="301"/>
        <end position="320"/>
    </location>
</feature>
<dbReference type="InterPro" id="IPR011547">
    <property type="entry name" value="SLC26A/SulP_dom"/>
</dbReference>
<evidence type="ECO:0000256" key="3">
    <source>
        <dbReference type="ARBA" id="ARBA00022989"/>
    </source>
</evidence>
<feature type="transmembrane region" description="Helical" evidence="5">
    <location>
        <begin position="426"/>
        <end position="459"/>
    </location>
</feature>
<keyword evidence="3 5" id="KW-1133">Transmembrane helix</keyword>
<dbReference type="InterPro" id="IPR036513">
    <property type="entry name" value="STAS_dom_sf"/>
</dbReference>
<dbReference type="NCBIfam" id="TIGR00815">
    <property type="entry name" value="sulP"/>
    <property type="match status" value="1"/>
</dbReference>
<dbReference type="AlphaFoldDB" id="A0A8R1U0P4"/>
<accession>A0A8R1U0P4</accession>
<dbReference type="SUPFAM" id="SSF52091">
    <property type="entry name" value="SpoIIaa-like"/>
    <property type="match status" value="1"/>
</dbReference>
<keyword evidence="2 5" id="KW-0812">Transmembrane</keyword>
<dbReference type="PANTHER" id="PTHR11814">
    <property type="entry name" value="SULFATE TRANSPORTER"/>
    <property type="match status" value="1"/>
</dbReference>
<reference evidence="8" key="1">
    <citation type="submission" date="2013-10" db="EMBL/GenBank/DDBJ databases">
        <title>Genome sequencing of Onchocerca volvulus.</title>
        <authorList>
            <person name="Cotton J."/>
            <person name="Tsai J."/>
            <person name="Stanley E."/>
            <person name="Tracey A."/>
            <person name="Holroyd N."/>
            <person name="Lustigman S."/>
            <person name="Berriman M."/>
        </authorList>
    </citation>
    <scope>NUCLEOTIDE SEQUENCE</scope>
</reference>
<evidence type="ECO:0000313" key="7">
    <source>
        <dbReference type="EnsemblMetazoa" id="OVOC8546.1"/>
    </source>
</evidence>
<evidence type="ECO:0000256" key="4">
    <source>
        <dbReference type="ARBA" id="ARBA00023136"/>
    </source>
</evidence>
<dbReference type="CDD" id="cd07042">
    <property type="entry name" value="STAS_SulP_like_sulfate_transporter"/>
    <property type="match status" value="1"/>
</dbReference>
<sequence length="704" mass="79323">MDRSHRTRVVRVVMEQKFFSGHWNQETFELKYSRKQPQVEKLCSIEKLKLKLLPKNILKSALSFFPIFHWLPRYNWKRDLNGDIIGGLTVGIMQVPQGMAYANLASLPPIYGIYTSFFTSFFYMFFGTSRHVSIGVFAVASLMVGAVRLRLVPDPNVVFEVINDTSVEIVKPVAGPIDFGYEVSPIMLTSTLTMTVGLFQLGMAVMGLAFFTTYMSDALISGFTTGSAFHVFIAQLNKIIGVKLSRHSGFGMLFFMMHDLMLALPQTNCWALGISVSSIIFLSLGRNYINPWFKKRSPVPLPIELILVILVTIFSSYMNLKNNYDVKIVDYIPQGIPTQSLPNFDLVPYLLSDALAIAIISYMFVISMAKLFAKKRHYTIDPTQDLYAVGLMHILSSFFPIFPAGGSLSRSAVCEQSGANTQLHIFFSNLLLLIVIAFIGPLLESLPMCVLACIVIVNLRSLFMQFCELSKLWRISKFDFAVWLVCCVATVSFDVITGLMISVLFTLFSVVLREQLNTFVMGRTVHREIYKPLAYYPDLKPVNENIEIIRFEAPLNFVTVSAFLGKMSEVLRSDANQDYELQSMKNNQIIVPKTVTQPNYEELSQKEAMVAKSTKQQQSWYEIASPGIVIIDCGAISNIDTMGVEAIKETYLQGKEVNKTVLFADISETILDAFERIDFYSSVPKTSFYPSLEEAIRTTTNDIV</sequence>
<name>A0A8R1U0P4_ONCVO</name>
<dbReference type="OMA" id="YKDAQRV"/>
<evidence type="ECO:0000313" key="8">
    <source>
        <dbReference type="Proteomes" id="UP000024404"/>
    </source>
</evidence>
<proteinExistence type="predicted"/>